<dbReference type="InterPro" id="IPR056884">
    <property type="entry name" value="NPHP3-like_N"/>
</dbReference>
<feature type="compositionally biased region" description="Basic and acidic residues" evidence="5">
    <location>
        <begin position="1839"/>
        <end position="1850"/>
    </location>
</feature>
<dbReference type="Pfam" id="PF24883">
    <property type="entry name" value="NPHP3_N"/>
    <property type="match status" value="1"/>
</dbReference>
<dbReference type="Gene3D" id="1.25.40.20">
    <property type="entry name" value="Ankyrin repeat-containing domain"/>
    <property type="match status" value="3"/>
</dbReference>
<keyword evidence="2 3" id="KW-0040">ANK repeat</keyword>
<feature type="repeat" description="ANK" evidence="3">
    <location>
        <begin position="1376"/>
        <end position="1408"/>
    </location>
</feature>
<feature type="compositionally biased region" description="Polar residues" evidence="5">
    <location>
        <begin position="1731"/>
        <end position="1740"/>
    </location>
</feature>
<protein>
    <recommendedName>
        <fullName evidence="6">Nephrocystin 3-like N-terminal domain-containing protein</fullName>
    </recommendedName>
</protein>
<name>A0AAJ0GD23_9PEZI</name>
<evidence type="ECO:0000313" key="8">
    <source>
        <dbReference type="Proteomes" id="UP001271007"/>
    </source>
</evidence>
<feature type="region of interest" description="Disordered" evidence="5">
    <location>
        <begin position="1718"/>
        <end position="1850"/>
    </location>
</feature>
<comment type="caution">
    <text evidence="7">The sequence shown here is derived from an EMBL/GenBank/DDBJ whole genome shotgun (WGS) entry which is preliminary data.</text>
</comment>
<keyword evidence="1" id="KW-0677">Repeat</keyword>
<feature type="repeat" description="ANK" evidence="3">
    <location>
        <begin position="1409"/>
        <end position="1441"/>
    </location>
</feature>
<reference evidence="7" key="1">
    <citation type="submission" date="2023-04" db="EMBL/GenBank/DDBJ databases">
        <title>Black Yeasts Isolated from many extreme environments.</title>
        <authorList>
            <person name="Coleine C."/>
            <person name="Stajich J.E."/>
            <person name="Selbmann L."/>
        </authorList>
    </citation>
    <scope>NUCLEOTIDE SEQUENCE</scope>
    <source>
        <strain evidence="7">CCFEE 5312</strain>
    </source>
</reference>
<dbReference type="PANTHER" id="PTHR24198">
    <property type="entry name" value="ANKYRIN REPEAT AND PROTEIN KINASE DOMAIN-CONTAINING PROTEIN"/>
    <property type="match status" value="1"/>
</dbReference>
<evidence type="ECO:0000259" key="6">
    <source>
        <dbReference type="Pfam" id="PF24883"/>
    </source>
</evidence>
<keyword evidence="4" id="KW-0175">Coiled coil</keyword>
<evidence type="ECO:0000256" key="3">
    <source>
        <dbReference type="PROSITE-ProRule" id="PRU00023"/>
    </source>
</evidence>
<dbReference type="PANTHER" id="PTHR24198:SF165">
    <property type="entry name" value="ANKYRIN REPEAT-CONTAINING PROTEIN-RELATED"/>
    <property type="match status" value="1"/>
</dbReference>
<dbReference type="Gene3D" id="3.40.50.1820">
    <property type="entry name" value="alpha/beta hydrolase"/>
    <property type="match status" value="1"/>
</dbReference>
<evidence type="ECO:0000256" key="4">
    <source>
        <dbReference type="SAM" id="Coils"/>
    </source>
</evidence>
<dbReference type="PROSITE" id="PS50297">
    <property type="entry name" value="ANK_REP_REGION"/>
    <property type="match status" value="6"/>
</dbReference>
<evidence type="ECO:0000256" key="1">
    <source>
        <dbReference type="ARBA" id="ARBA00022737"/>
    </source>
</evidence>
<accession>A0AAJ0GD23</accession>
<feature type="coiled-coil region" evidence="4">
    <location>
        <begin position="1481"/>
        <end position="1703"/>
    </location>
</feature>
<sequence>MSTEYEEKVTKKTKIYRKVGQGIKIFHEHQYPDVDILAVPGLGTNPEECWTWKADEREDASGPKASKASGTPDDVPTAPHSTTDKRHDFNWLRDKDGLAELFPKSRIMLYDYASAWTGNKKVRATMRSICSWLLDDLRGKRKGATEVTRPLIFIGHSMGGVVIAKTLCVARARKEFEAIVTCTVGCAFFGAPFRGSDLARIALLYSSVFGQDAYESLLSFMRSENNDALDEVTNDFMEISSKLAPPIELLCIWEQVPTSVSYSDRIAQSLPRLMQHKAFTSSARAVLDLGAMAFKTGTHFVDMESAVLPGAHSIGLTADHRDLIKFESVKSSKFGPLRSALSEMVKKAKTNARKRAFQLGQNLLTQKIVNQVRLSLEGENMRLKFRARVQQRQVNSWLTSEPLYQQWLVNGNAADQECLHLWLKGGAGLGKTDASLAAINDVTKMHLEDQHRDATPNQSETFLVYFLCDSTPGCCTAEDVLKNLITQIINQEESLAQHGARWFVSNPRQRVLMQDNRHGGDEESGGTGAKATVTVDNLWRCLLDMIDDPVVNNIYLIINNLHILEEGGSTTALLSKLREHTILLQAQPPASRKAKWLITSRNDSNISHYLTINSISIIDLDNDREYGAKVKDARRKHADEAVLQLQSSKKYSLDTAYYVRSSIESQSANKTWIEVLCILLGAKPDNSSSLTITNWLRQVGTYKIHRLIDHAWDTTLHQNGEAKEGLEELLRALTIAYEPPSLADLAVLTQINDHQTLTDLVRRCSPILEIGTSTEHEGKVVFTNPEFMDRLSARTHGQLDISQENPEKKLYHGMMALRCFVYIKTSYKPTVNRGRLANVAAGLMRTTTVTARVDESTNIVDLTAEDEEVEDVDTTSPQASALECSYPVKYLFRHLGAASPDVAHQLCENDPGFWGQESPLRNSWLKNFRARTTALKDLDIRGMSALHVAAGIGAEELLHVAARNNHHKVVDTLIRAGADIEAGEGAAGTPLHLAALLGNCSIIALLIERKANVNASSQEIGPVINAAIRSGTVDAVKQIMDCDVRFDLDYTKCDAPLSLSARMSEPSLFQNILDTGRTKWLQNVKLLDQALVEAAENGRLESLRILLKFSPGYTYDTLERAIFAAACEKYWTSVNELLEFASRGSAQGDRGAARLDGPFYLAAISREERTDVLENIWIFANNTIAHDIIDFALYQATVMQKETTVRWLLETCGASPNATAETPSSLNVPPTNAPSSTDLGNALNAAANTGHAALVQLLLKKGADVDDGRGYALQLAASEGHTAVVQLLLDNGALPDRQVASSEELGFISSTALQAACENNRVDVVEALIQHGADANLGGGTSTNPITAATRGAHPEILQLLLEAPGIDVNVVGGEDRSTPLFNAAKYMSTDCVELLVQRGADINAPNAAGDTPLIVAASRGDKTCVDMLCNNGADVTYRSPQRGLAFDVAAGGLHPLTAHVLADRMGKTIEDYRENGLSELVVAKKDLAAANAELRDREADIEGLNATLAETREQLVIANRDIDAHQHDKQQLMSMSSLHGSQYESVGQQMKVIQLERAELQKQLDASKGQMQLANDSAARFKNLLDEERQTNAALRKRSAWASLQEEKQMALDMVQHEKQAALQASEIERRQRSQLEERIQRLQNDIQALRDELKSTRADTKEAIDLVQAEELQNKQLQSEIETLQANARDLEEAMASVQAAASRSKIVVQKSTPHELNATPGNEYFPPQTATPGSTNGFHLHGADEASSVPNRKLVGSPVGSPPVASPGTYSNPATSPRAPHPNVRSPGSQAEGFRTIHGQHRPDGSLGGYRTDRAGVKRMTSDSLYDVSIRNGSTGKERTSSKESLH</sequence>
<evidence type="ECO:0000256" key="2">
    <source>
        <dbReference type="ARBA" id="ARBA00023043"/>
    </source>
</evidence>
<proteinExistence type="predicted"/>
<feature type="repeat" description="ANK" evidence="3">
    <location>
        <begin position="953"/>
        <end position="985"/>
    </location>
</feature>
<dbReference type="InterPro" id="IPR002110">
    <property type="entry name" value="Ankyrin_rpt"/>
</dbReference>
<dbReference type="Proteomes" id="UP001271007">
    <property type="component" value="Unassembled WGS sequence"/>
</dbReference>
<dbReference type="SMART" id="SM00248">
    <property type="entry name" value="ANK"/>
    <property type="match status" value="9"/>
</dbReference>
<organism evidence="7 8">
    <name type="scientific">Extremus antarcticus</name>
    <dbReference type="NCBI Taxonomy" id="702011"/>
    <lineage>
        <taxon>Eukaryota</taxon>
        <taxon>Fungi</taxon>
        <taxon>Dikarya</taxon>
        <taxon>Ascomycota</taxon>
        <taxon>Pezizomycotina</taxon>
        <taxon>Dothideomycetes</taxon>
        <taxon>Dothideomycetidae</taxon>
        <taxon>Mycosphaerellales</taxon>
        <taxon>Extremaceae</taxon>
        <taxon>Extremus</taxon>
    </lineage>
</organism>
<dbReference type="Pfam" id="PF00023">
    <property type="entry name" value="Ank"/>
    <property type="match status" value="1"/>
</dbReference>
<keyword evidence="8" id="KW-1185">Reference proteome</keyword>
<dbReference type="InterPro" id="IPR036770">
    <property type="entry name" value="Ankyrin_rpt-contain_sf"/>
</dbReference>
<dbReference type="InterPro" id="IPR029058">
    <property type="entry name" value="AB_hydrolase_fold"/>
</dbReference>
<dbReference type="EMBL" id="JAWDJX010000025">
    <property type="protein sequence ID" value="KAK3051519.1"/>
    <property type="molecule type" value="Genomic_DNA"/>
</dbReference>
<evidence type="ECO:0000256" key="5">
    <source>
        <dbReference type="SAM" id="MobiDB-lite"/>
    </source>
</evidence>
<dbReference type="Pfam" id="PF12796">
    <property type="entry name" value="Ank_2"/>
    <property type="match status" value="3"/>
</dbReference>
<dbReference type="PROSITE" id="PS50088">
    <property type="entry name" value="ANK_REPEAT"/>
    <property type="match status" value="6"/>
</dbReference>
<feature type="repeat" description="ANK" evidence="3">
    <location>
        <begin position="1308"/>
        <end position="1340"/>
    </location>
</feature>
<feature type="repeat" description="ANK" evidence="3">
    <location>
        <begin position="986"/>
        <end position="1018"/>
    </location>
</feature>
<dbReference type="PRINTS" id="PR01415">
    <property type="entry name" value="ANKYRIN"/>
</dbReference>
<dbReference type="SUPFAM" id="SSF53474">
    <property type="entry name" value="alpha/beta-Hydrolases"/>
    <property type="match status" value="1"/>
</dbReference>
<feature type="domain" description="Nephrocystin 3-like N-terminal" evidence="6">
    <location>
        <begin position="396"/>
        <end position="601"/>
    </location>
</feature>
<gene>
    <name evidence="7" type="ORF">LTR09_007174</name>
</gene>
<feature type="region of interest" description="Disordered" evidence="5">
    <location>
        <begin position="57"/>
        <end position="86"/>
    </location>
</feature>
<feature type="repeat" description="ANK" evidence="3">
    <location>
        <begin position="1238"/>
        <end position="1266"/>
    </location>
</feature>
<evidence type="ECO:0000313" key="7">
    <source>
        <dbReference type="EMBL" id="KAK3051519.1"/>
    </source>
</evidence>
<dbReference type="SUPFAM" id="SSF48403">
    <property type="entry name" value="Ankyrin repeat"/>
    <property type="match status" value="2"/>
</dbReference>